<evidence type="ECO:0000259" key="1">
    <source>
        <dbReference type="PROSITE" id="PS50878"/>
    </source>
</evidence>
<gene>
    <name evidence="2" type="ORF">FWK35_00028735</name>
</gene>
<comment type="caution">
    <text evidence="2">The sequence shown here is derived from an EMBL/GenBank/DDBJ whole genome shotgun (WGS) entry which is preliminary data.</text>
</comment>
<keyword evidence="2" id="KW-0548">Nucleotidyltransferase</keyword>
<dbReference type="PANTHER" id="PTHR19446">
    <property type="entry name" value="REVERSE TRANSCRIPTASES"/>
    <property type="match status" value="1"/>
</dbReference>
<keyword evidence="2" id="KW-0808">Transferase</keyword>
<dbReference type="Proteomes" id="UP000478052">
    <property type="component" value="Unassembled WGS sequence"/>
</dbReference>
<dbReference type="GO" id="GO:0003964">
    <property type="term" value="F:RNA-directed DNA polymerase activity"/>
    <property type="evidence" value="ECO:0007669"/>
    <property type="project" value="UniProtKB-KW"/>
</dbReference>
<keyword evidence="3" id="KW-1185">Reference proteome</keyword>
<dbReference type="Gene3D" id="3.60.10.10">
    <property type="entry name" value="Endonuclease/exonuclease/phosphatase"/>
    <property type="match status" value="1"/>
</dbReference>
<evidence type="ECO:0000313" key="3">
    <source>
        <dbReference type="Proteomes" id="UP000478052"/>
    </source>
</evidence>
<feature type="domain" description="Reverse transcriptase" evidence="1">
    <location>
        <begin position="464"/>
        <end position="731"/>
    </location>
</feature>
<dbReference type="PROSITE" id="PS50878">
    <property type="entry name" value="RT_POL"/>
    <property type="match status" value="1"/>
</dbReference>
<proteinExistence type="predicted"/>
<dbReference type="Pfam" id="PF00078">
    <property type="entry name" value="RVT_1"/>
    <property type="match status" value="1"/>
</dbReference>
<dbReference type="OrthoDB" id="6627828at2759"/>
<organism evidence="2 3">
    <name type="scientific">Aphis craccivora</name>
    <name type="common">Cowpea aphid</name>
    <dbReference type="NCBI Taxonomy" id="307492"/>
    <lineage>
        <taxon>Eukaryota</taxon>
        <taxon>Metazoa</taxon>
        <taxon>Ecdysozoa</taxon>
        <taxon>Arthropoda</taxon>
        <taxon>Hexapoda</taxon>
        <taxon>Insecta</taxon>
        <taxon>Pterygota</taxon>
        <taxon>Neoptera</taxon>
        <taxon>Paraneoptera</taxon>
        <taxon>Hemiptera</taxon>
        <taxon>Sternorrhyncha</taxon>
        <taxon>Aphidomorpha</taxon>
        <taxon>Aphidoidea</taxon>
        <taxon>Aphididae</taxon>
        <taxon>Aphidini</taxon>
        <taxon>Aphis</taxon>
        <taxon>Aphis</taxon>
    </lineage>
</organism>
<dbReference type="AlphaFoldDB" id="A0A6G0XYC3"/>
<dbReference type="InterPro" id="IPR036691">
    <property type="entry name" value="Endo/exonu/phosph_ase_sf"/>
</dbReference>
<dbReference type="EMBL" id="VUJU01007459">
    <property type="protein sequence ID" value="KAF0745515.1"/>
    <property type="molecule type" value="Genomic_DNA"/>
</dbReference>
<keyword evidence="2" id="KW-0695">RNA-directed DNA polymerase</keyword>
<protein>
    <submittedName>
        <fullName evidence="2">Reverse transcriptase domain-containing protein</fullName>
    </submittedName>
</protein>
<reference evidence="2 3" key="1">
    <citation type="submission" date="2019-08" db="EMBL/GenBank/DDBJ databases">
        <title>Whole genome of Aphis craccivora.</title>
        <authorList>
            <person name="Voronova N.V."/>
            <person name="Shulinski R.S."/>
            <person name="Bandarenka Y.V."/>
            <person name="Zhorov D.G."/>
            <person name="Warner D."/>
        </authorList>
    </citation>
    <scope>NUCLEOTIDE SEQUENCE [LARGE SCALE GENOMIC DNA]</scope>
    <source>
        <strain evidence="2">180601</strain>
        <tissue evidence="2">Whole Body</tissue>
    </source>
</reference>
<name>A0A6G0XYC3_APHCR</name>
<dbReference type="SUPFAM" id="SSF56219">
    <property type="entry name" value="DNase I-like"/>
    <property type="match status" value="1"/>
</dbReference>
<feature type="non-terminal residue" evidence="2">
    <location>
        <position position="1"/>
    </location>
</feature>
<dbReference type="InterPro" id="IPR000477">
    <property type="entry name" value="RT_dom"/>
</dbReference>
<accession>A0A6G0XYC3</accession>
<dbReference type="CDD" id="cd01650">
    <property type="entry name" value="RT_nLTR_like"/>
    <property type="match status" value="1"/>
</dbReference>
<dbReference type="InterPro" id="IPR043502">
    <property type="entry name" value="DNA/RNA_pol_sf"/>
</dbReference>
<dbReference type="CDD" id="cd09077">
    <property type="entry name" value="R1-I-EN"/>
    <property type="match status" value="1"/>
</dbReference>
<dbReference type="InterPro" id="IPR005135">
    <property type="entry name" value="Endo/exonuclease/phosphatase"/>
</dbReference>
<dbReference type="SUPFAM" id="SSF56672">
    <property type="entry name" value="DNA/RNA polymerases"/>
    <property type="match status" value="1"/>
</dbReference>
<sequence>APIAPTSVASVLRLLTKQQTARTHRVALPALQFKSHPTTFLEAGKAQHTGPQGQRTNQPRAQGINLNCCKAAQALMHQIALNKSADFVLVSEYNRVEGPNWYADGTNKAAIVNVTKSRRLDKDGHQEPGFRWVCDRGLRIYSCYWSPNSTLQEYEDFISRLDASIRLPATEILLTGDFNAKHSDWGCPRNDRRGEVLADLITSAGLVVCNRGNKNTFSRGSIIDLTIASPRTAHTITKWTVLDEESLSDHYYLYFEINTGAPERRNPRVPKIDLKKLKETFAPEIRHPLLDCTDAETKSRALTDIIHECRRSTHAEKKPRKSVHWWNPELSVLHSAANHLRRVFQRKRKRHGPAASTAEETAAKEAKRELTRAIKRAKETSWKILCDQVQRDPWGLPYKLVMGKLTRPPPIPELNVPGRLQHIVDGLFPKHPRRDNSTWLHNQQLDGTPWKIDIEELKTAASRLRNKISPGIDGIPNEVVKVIVALNPTILLNVYNTCLAEDCLGKLFEKILDARLRRHLDDTGGLDDRQFGFRKGRSTIDALNTLRSTIKGTKLKIGVLTMDIKNAFNSAPWAAIMKAMYEKDVPAYLQQMVGSYLEDRKLLVEGGDDGTKQIDVTCGVPQGSVLGPTLWNILYDGLLRVRLSIGVKFLAFTDDVALVAEARDSIQLEQLLSVSARKVKDWLTDNRLQLALYKCEAMIITNTRTNNDMHITIGGFEISTCNSLKYLGLQLDSKWSFTNHAKAVTAKAGKTVQNLTRILPNISAAKSRKRMLLSNVVHSILLYGAPVWVQNMSKTGWSELLKIQRRIALRVTSAYCTVSGAAIGVISSIAPLDLMAIERKNILDRRGIPNTQHTEETLLSWENRWNNCTKGRWTHSLIRDLGAWTKRKHWTINFHLTQALSGHGCFSEYLHRFGKLNSPECWYCGHPSDDAYHTIFVCDAWYRVRNETEVTLGKRLSPDNMVACMLSSKSSWTRIDNMVHHIMTSKESEERRRQGAAG</sequence>
<evidence type="ECO:0000313" key="2">
    <source>
        <dbReference type="EMBL" id="KAF0745515.1"/>
    </source>
</evidence>
<dbReference type="Pfam" id="PF14529">
    <property type="entry name" value="Exo_endo_phos_2"/>
    <property type="match status" value="1"/>
</dbReference>